<dbReference type="STRING" id="195103.CPF_0779"/>
<feature type="binding site" evidence="7">
    <location>
        <position position="9"/>
    </location>
    <ligand>
        <name>Fe cation</name>
        <dbReference type="ChEBI" id="CHEBI:24875"/>
    </ligand>
</feature>
<name>A0A0H2YPW0_CLOP1</name>
<protein>
    <recommendedName>
        <fullName evidence="6">Rubredoxin</fullName>
    </recommendedName>
</protein>
<dbReference type="HOGENOM" id="CLU_128747_3_3_9"/>
<evidence type="ECO:0000256" key="6">
    <source>
        <dbReference type="PIRNR" id="PIRNR000071"/>
    </source>
</evidence>
<reference evidence="9 10" key="1">
    <citation type="journal article" date="2006" name="Genome Res.">
        <title>Skewed genomic variability in strains of the toxigenic bacterial pathogen, Clostridium perfringens.</title>
        <authorList>
            <person name="Myers G.S."/>
            <person name="Rasko D.A."/>
            <person name="Cheung J.K."/>
            <person name="Ravel J."/>
            <person name="Seshadri R."/>
            <person name="Deboy R.T."/>
            <person name="Ren Q."/>
            <person name="Varga J."/>
            <person name="Awad M.M."/>
            <person name="Brinkac L.M."/>
            <person name="Daugherty S.C."/>
            <person name="Haft D.H."/>
            <person name="Dodson R.J."/>
            <person name="Madupu R."/>
            <person name="Nelson W.C."/>
            <person name="Rosovitz M.J."/>
            <person name="Sullivan S.A."/>
            <person name="Khouri H."/>
            <person name="Dimitrov G.I."/>
            <person name="Watkins K.L."/>
            <person name="Mulligan S."/>
            <person name="Benton J."/>
            <person name="Radune D."/>
            <person name="Fisher D.J."/>
            <person name="Atkins H.S."/>
            <person name="Hiscox T."/>
            <person name="Jost B.H."/>
            <person name="Billington S.J."/>
            <person name="Songer J.G."/>
            <person name="McClane B.A."/>
            <person name="Titball R.W."/>
            <person name="Rood J.I."/>
            <person name="Melville S.B."/>
            <person name="Paulsen I.T."/>
        </authorList>
    </citation>
    <scope>NUCLEOTIDE SEQUENCE [LARGE SCALE GENOMIC DNA]</scope>
    <source>
        <strain evidence="10">ATCC 13124 / DSM 756 / JCM 1290 / NCIMB 6125 / NCTC 8237 / S 107 / Type A</strain>
    </source>
</reference>
<dbReference type="CDD" id="cd00730">
    <property type="entry name" value="rubredoxin"/>
    <property type="match status" value="1"/>
</dbReference>
<dbReference type="RefSeq" id="WP_003453030.1">
    <property type="nucleotide sequence ID" value="NC_008261.1"/>
</dbReference>
<dbReference type="AlphaFoldDB" id="A0A0H2YPW0"/>
<evidence type="ECO:0000313" key="9">
    <source>
        <dbReference type="EMBL" id="ABG82963.1"/>
    </source>
</evidence>
<dbReference type="PRINTS" id="PR00163">
    <property type="entry name" value="RUBREDOXIN"/>
</dbReference>
<dbReference type="InterPro" id="IPR050526">
    <property type="entry name" value="Rubredoxin_ET"/>
</dbReference>
<keyword evidence="2 6" id="KW-0813">Transport</keyword>
<evidence type="ECO:0000259" key="8">
    <source>
        <dbReference type="PROSITE" id="PS50903"/>
    </source>
</evidence>
<comment type="cofactor">
    <cofactor evidence="6 7">
        <name>Fe(3+)</name>
        <dbReference type="ChEBI" id="CHEBI:29034"/>
    </cofactor>
    <text evidence="6 7">Binds 1 Fe(3+) ion per subunit.</text>
</comment>
<dbReference type="EMBL" id="CP000246">
    <property type="protein sequence ID" value="ABG82963.1"/>
    <property type="molecule type" value="Genomic_DNA"/>
</dbReference>
<proteinExistence type="inferred from homology"/>
<evidence type="ECO:0000256" key="1">
    <source>
        <dbReference type="ARBA" id="ARBA00005337"/>
    </source>
</evidence>
<evidence type="ECO:0000256" key="3">
    <source>
        <dbReference type="ARBA" id="ARBA00022723"/>
    </source>
</evidence>
<sequence length="53" mass="5913">MEKFVCDVCGYIYDPVVGDPDNGVASGTEFKDIPDTWVCPLCKLDKTHFSKVE</sequence>
<keyword evidence="5 6" id="KW-0408">Iron</keyword>
<evidence type="ECO:0000313" key="10">
    <source>
        <dbReference type="Proteomes" id="UP000001823"/>
    </source>
</evidence>
<dbReference type="InterPro" id="IPR024922">
    <property type="entry name" value="Rubredoxin"/>
</dbReference>
<dbReference type="PANTHER" id="PTHR47627:SF1">
    <property type="entry name" value="RUBREDOXIN-1-RELATED"/>
    <property type="match status" value="1"/>
</dbReference>
<dbReference type="GO" id="GO:0005506">
    <property type="term" value="F:iron ion binding"/>
    <property type="evidence" value="ECO:0007669"/>
    <property type="project" value="InterPro"/>
</dbReference>
<evidence type="ECO:0000256" key="2">
    <source>
        <dbReference type="ARBA" id="ARBA00022448"/>
    </source>
</evidence>
<keyword evidence="3 6" id="KW-0479">Metal-binding</keyword>
<evidence type="ECO:0000256" key="4">
    <source>
        <dbReference type="ARBA" id="ARBA00022982"/>
    </source>
</evidence>
<dbReference type="Pfam" id="PF00301">
    <property type="entry name" value="Rubredoxin"/>
    <property type="match status" value="1"/>
</dbReference>
<dbReference type="Gene3D" id="2.20.28.10">
    <property type="match status" value="1"/>
</dbReference>
<feature type="binding site" evidence="7">
    <location>
        <position position="6"/>
    </location>
    <ligand>
        <name>Fe cation</name>
        <dbReference type="ChEBI" id="CHEBI:24875"/>
    </ligand>
</feature>
<feature type="binding site" evidence="7">
    <location>
        <position position="42"/>
    </location>
    <ligand>
        <name>Fe cation</name>
        <dbReference type="ChEBI" id="CHEBI:24875"/>
    </ligand>
</feature>
<dbReference type="PIRSF" id="PIRSF000071">
    <property type="entry name" value="Rubredoxin"/>
    <property type="match status" value="1"/>
</dbReference>
<gene>
    <name evidence="9" type="ordered locus">CPF_0779</name>
</gene>
<evidence type="ECO:0000256" key="7">
    <source>
        <dbReference type="PIRSR" id="PIRSR000071-1"/>
    </source>
</evidence>
<dbReference type="GO" id="GO:0009055">
    <property type="term" value="F:electron transfer activity"/>
    <property type="evidence" value="ECO:0007669"/>
    <property type="project" value="InterPro"/>
</dbReference>
<dbReference type="Proteomes" id="UP000001823">
    <property type="component" value="Chromosome"/>
</dbReference>
<dbReference type="PANTHER" id="PTHR47627">
    <property type="entry name" value="RUBREDOXIN"/>
    <property type="match status" value="1"/>
</dbReference>
<dbReference type="GO" id="GO:0043448">
    <property type="term" value="P:alkane catabolic process"/>
    <property type="evidence" value="ECO:0007669"/>
    <property type="project" value="TreeGrafter"/>
</dbReference>
<accession>A0A0H2YPW0</accession>
<dbReference type="PaxDb" id="195103-CPF_0779"/>
<evidence type="ECO:0000256" key="5">
    <source>
        <dbReference type="ARBA" id="ARBA00023004"/>
    </source>
</evidence>
<dbReference type="KEGG" id="cpf:CPF_0779"/>
<organism evidence="9 10">
    <name type="scientific">Clostridium perfringens (strain ATCC 13124 / DSM 756 / JCM 1290 / NCIMB 6125 / NCTC 8237 / Type A)</name>
    <dbReference type="NCBI Taxonomy" id="195103"/>
    <lineage>
        <taxon>Bacteria</taxon>
        <taxon>Bacillati</taxon>
        <taxon>Bacillota</taxon>
        <taxon>Clostridia</taxon>
        <taxon>Eubacteriales</taxon>
        <taxon>Clostridiaceae</taxon>
        <taxon>Clostridium</taxon>
    </lineage>
</organism>
<dbReference type="SUPFAM" id="SSF57802">
    <property type="entry name" value="Rubredoxin-like"/>
    <property type="match status" value="1"/>
</dbReference>
<dbReference type="InterPro" id="IPR024935">
    <property type="entry name" value="Rubredoxin_dom"/>
</dbReference>
<keyword evidence="10" id="KW-1185">Reference proteome</keyword>
<dbReference type="InterPro" id="IPR024934">
    <property type="entry name" value="Rubredoxin-like_dom"/>
</dbReference>
<dbReference type="FunFam" id="2.20.28.10:FF:000001">
    <property type="entry name" value="Rubredoxin"/>
    <property type="match status" value="1"/>
</dbReference>
<dbReference type="eggNOG" id="COG1773">
    <property type="taxonomic scope" value="Bacteria"/>
</dbReference>
<feature type="domain" description="Rubredoxin-like" evidence="8">
    <location>
        <begin position="1"/>
        <end position="52"/>
    </location>
</feature>
<keyword evidence="4 6" id="KW-0249">Electron transport</keyword>
<dbReference type="PROSITE" id="PS50903">
    <property type="entry name" value="RUBREDOXIN_LIKE"/>
    <property type="match status" value="1"/>
</dbReference>
<feature type="binding site" evidence="7">
    <location>
        <position position="39"/>
    </location>
    <ligand>
        <name>Fe cation</name>
        <dbReference type="ChEBI" id="CHEBI:24875"/>
    </ligand>
</feature>
<comment type="similarity">
    <text evidence="1 6">Belongs to the rubredoxin family.</text>
</comment>